<sequence length="66" mass="7503">MAVAEIWVNRAGVGRIQFILDSAKGRSRSSLSEIQSNSWRYRETLELKASRHQHSQESLTELCATI</sequence>
<dbReference type="EMBL" id="JAPXFL010000005">
    <property type="protein sequence ID" value="KAK9506170.1"/>
    <property type="molecule type" value="Genomic_DNA"/>
</dbReference>
<proteinExistence type="predicted"/>
<comment type="caution">
    <text evidence="1">The sequence shown here is derived from an EMBL/GenBank/DDBJ whole genome shotgun (WGS) entry which is preliminary data.</text>
</comment>
<dbReference type="Proteomes" id="UP001461498">
    <property type="component" value="Unassembled WGS sequence"/>
</dbReference>
<protein>
    <submittedName>
        <fullName evidence="1">Uncharacterized protein</fullName>
    </submittedName>
</protein>
<reference evidence="1 2" key="1">
    <citation type="submission" date="2022-12" db="EMBL/GenBank/DDBJ databases">
        <title>Chromosome-level genome assembly of true bugs.</title>
        <authorList>
            <person name="Ma L."/>
            <person name="Li H."/>
        </authorList>
    </citation>
    <scope>NUCLEOTIDE SEQUENCE [LARGE SCALE GENOMIC DNA]</scope>
    <source>
        <strain evidence="1">Lab_2022b</strain>
    </source>
</reference>
<dbReference type="AlphaFoldDB" id="A0AAW1D8V1"/>
<accession>A0AAW1D8V1</accession>
<organism evidence="1 2">
    <name type="scientific">Rhynocoris fuscipes</name>
    <dbReference type="NCBI Taxonomy" id="488301"/>
    <lineage>
        <taxon>Eukaryota</taxon>
        <taxon>Metazoa</taxon>
        <taxon>Ecdysozoa</taxon>
        <taxon>Arthropoda</taxon>
        <taxon>Hexapoda</taxon>
        <taxon>Insecta</taxon>
        <taxon>Pterygota</taxon>
        <taxon>Neoptera</taxon>
        <taxon>Paraneoptera</taxon>
        <taxon>Hemiptera</taxon>
        <taxon>Heteroptera</taxon>
        <taxon>Panheteroptera</taxon>
        <taxon>Cimicomorpha</taxon>
        <taxon>Reduviidae</taxon>
        <taxon>Harpactorinae</taxon>
        <taxon>Harpactorini</taxon>
        <taxon>Rhynocoris</taxon>
    </lineage>
</organism>
<keyword evidence="2" id="KW-1185">Reference proteome</keyword>
<evidence type="ECO:0000313" key="2">
    <source>
        <dbReference type="Proteomes" id="UP001461498"/>
    </source>
</evidence>
<evidence type="ECO:0000313" key="1">
    <source>
        <dbReference type="EMBL" id="KAK9506170.1"/>
    </source>
</evidence>
<name>A0AAW1D8V1_9HEMI</name>
<gene>
    <name evidence="1" type="ORF">O3M35_008151</name>
</gene>